<sequence length="93" mass="10826">MKEIGKKCRGWLKTEEETELKNHLRWARIKGKVHKSADSSECINGLKSDARSWVNIIKLSKEFGAIFYGFEKEARALFEKLDQRREVPKSTTN</sequence>
<evidence type="ECO:0000313" key="2">
    <source>
        <dbReference type="Proteomes" id="UP000824120"/>
    </source>
</evidence>
<name>A0A9J6AKQ6_SOLCO</name>
<dbReference type="AlphaFoldDB" id="A0A9J6AKQ6"/>
<accession>A0A9J6AKQ6</accession>
<reference evidence="1 2" key="1">
    <citation type="submission" date="2020-09" db="EMBL/GenBank/DDBJ databases">
        <title>De no assembly of potato wild relative species, Solanum commersonii.</title>
        <authorList>
            <person name="Cho K."/>
        </authorList>
    </citation>
    <scope>NUCLEOTIDE SEQUENCE [LARGE SCALE GENOMIC DNA]</scope>
    <source>
        <strain evidence="1">LZ3.2</strain>
        <tissue evidence="1">Leaf</tissue>
    </source>
</reference>
<keyword evidence="2" id="KW-1185">Reference proteome</keyword>
<dbReference type="EMBL" id="JACXVP010000002">
    <property type="protein sequence ID" value="KAG5624591.1"/>
    <property type="molecule type" value="Genomic_DNA"/>
</dbReference>
<organism evidence="1 2">
    <name type="scientific">Solanum commersonii</name>
    <name type="common">Commerson's wild potato</name>
    <name type="synonym">Commerson's nightshade</name>
    <dbReference type="NCBI Taxonomy" id="4109"/>
    <lineage>
        <taxon>Eukaryota</taxon>
        <taxon>Viridiplantae</taxon>
        <taxon>Streptophyta</taxon>
        <taxon>Embryophyta</taxon>
        <taxon>Tracheophyta</taxon>
        <taxon>Spermatophyta</taxon>
        <taxon>Magnoliopsida</taxon>
        <taxon>eudicotyledons</taxon>
        <taxon>Gunneridae</taxon>
        <taxon>Pentapetalae</taxon>
        <taxon>asterids</taxon>
        <taxon>lamiids</taxon>
        <taxon>Solanales</taxon>
        <taxon>Solanaceae</taxon>
        <taxon>Solanoideae</taxon>
        <taxon>Solaneae</taxon>
        <taxon>Solanum</taxon>
    </lineage>
</organism>
<dbReference type="PANTHER" id="PTHR34427">
    <property type="entry name" value="DUF4283 DOMAIN PROTEIN"/>
    <property type="match status" value="1"/>
</dbReference>
<protein>
    <submittedName>
        <fullName evidence="1">Uncharacterized protein</fullName>
    </submittedName>
</protein>
<dbReference type="PANTHER" id="PTHR34427:SF10">
    <property type="entry name" value="DUF4283 DOMAIN-CONTAINING PROTEIN"/>
    <property type="match status" value="1"/>
</dbReference>
<gene>
    <name evidence="1" type="ORF">H5410_009809</name>
</gene>
<comment type="caution">
    <text evidence="1">The sequence shown here is derived from an EMBL/GenBank/DDBJ whole genome shotgun (WGS) entry which is preliminary data.</text>
</comment>
<proteinExistence type="predicted"/>
<evidence type="ECO:0000313" key="1">
    <source>
        <dbReference type="EMBL" id="KAG5624591.1"/>
    </source>
</evidence>
<dbReference type="Proteomes" id="UP000824120">
    <property type="component" value="Chromosome 2"/>
</dbReference>
<dbReference type="OrthoDB" id="1750606at2759"/>